<dbReference type="InterPro" id="IPR012337">
    <property type="entry name" value="RNaseH-like_sf"/>
</dbReference>
<dbReference type="AlphaFoldDB" id="A0A381WR79"/>
<evidence type="ECO:0000259" key="12">
    <source>
        <dbReference type="PROSITE" id="PS50879"/>
    </source>
</evidence>
<evidence type="ECO:0000256" key="10">
    <source>
        <dbReference type="ARBA" id="ARBA00022801"/>
    </source>
</evidence>
<evidence type="ECO:0000256" key="6">
    <source>
        <dbReference type="ARBA" id="ARBA00012180"/>
    </source>
</evidence>
<comment type="catalytic activity">
    <reaction evidence="1">
        <text>Endonucleolytic cleavage to 5'-phosphomonoester.</text>
        <dbReference type="EC" id="3.1.26.4"/>
    </reaction>
</comment>
<feature type="domain" description="RNase H type-1" evidence="12">
    <location>
        <begin position="2"/>
        <end position="146"/>
    </location>
</feature>
<dbReference type="InterPro" id="IPR002156">
    <property type="entry name" value="RNaseH_domain"/>
</dbReference>
<dbReference type="PANTHER" id="PTHR10642">
    <property type="entry name" value="RIBONUCLEASE H1"/>
    <property type="match status" value="1"/>
</dbReference>
<protein>
    <recommendedName>
        <fullName evidence="6">ribonuclease H</fullName>
        <ecNumber evidence="6">3.1.26.4</ecNumber>
    </recommendedName>
</protein>
<keyword evidence="9" id="KW-0255">Endonuclease</keyword>
<dbReference type="EMBL" id="UINC01012618">
    <property type="protein sequence ID" value="SVA55004.1"/>
    <property type="molecule type" value="Genomic_DNA"/>
</dbReference>
<evidence type="ECO:0000256" key="1">
    <source>
        <dbReference type="ARBA" id="ARBA00000077"/>
    </source>
</evidence>
<keyword evidence="7" id="KW-0540">Nuclease</keyword>
<reference evidence="14" key="1">
    <citation type="submission" date="2018-05" db="EMBL/GenBank/DDBJ databases">
        <authorList>
            <person name="Lanie J.A."/>
            <person name="Ng W.-L."/>
            <person name="Kazmierczak K.M."/>
            <person name="Andrzejewski T.M."/>
            <person name="Davidsen T.M."/>
            <person name="Wayne K.J."/>
            <person name="Tettelin H."/>
            <person name="Glass J.I."/>
            <person name="Rusch D."/>
            <person name="Podicherti R."/>
            <person name="Tsui H.-C.T."/>
            <person name="Winkler M.E."/>
        </authorList>
    </citation>
    <scope>NUCLEOTIDE SEQUENCE</scope>
</reference>
<proteinExistence type="inferred from homology"/>
<dbReference type="FunFam" id="3.30.420.10:FF:000089">
    <property type="entry name" value="Ribonuclease H"/>
    <property type="match status" value="1"/>
</dbReference>
<comment type="subunit">
    <text evidence="5">Monomer.</text>
</comment>
<evidence type="ECO:0000256" key="7">
    <source>
        <dbReference type="ARBA" id="ARBA00022722"/>
    </source>
</evidence>
<name>A0A381WR79_9ZZZZ</name>
<dbReference type="GO" id="GO:0004523">
    <property type="term" value="F:RNA-DNA hybrid ribonuclease activity"/>
    <property type="evidence" value="ECO:0007669"/>
    <property type="project" value="UniProtKB-EC"/>
</dbReference>
<dbReference type="CDD" id="cd09278">
    <property type="entry name" value="RNase_HI_prokaryote_like"/>
    <property type="match status" value="1"/>
</dbReference>
<organism evidence="14">
    <name type="scientific">marine metagenome</name>
    <dbReference type="NCBI Taxonomy" id="408172"/>
    <lineage>
        <taxon>unclassified sequences</taxon>
        <taxon>metagenomes</taxon>
        <taxon>ecological metagenomes</taxon>
    </lineage>
</organism>
<dbReference type="InterPro" id="IPR050092">
    <property type="entry name" value="RNase_H"/>
</dbReference>
<dbReference type="Pfam" id="PF00075">
    <property type="entry name" value="RNase_H"/>
    <property type="match status" value="1"/>
</dbReference>
<dbReference type="EC" id="3.1.26.4" evidence="6"/>
<sequence length="153" mass="17190">MSKTKVEIYTDGACSPNPGVGGWGAVLISSKHNLRTELSGAEADSTNNRMEMTAAIKALEALKKPCIVELYTDSSYLKNAFEQKWLNNWQNKGWKTKAGKPVANKDLWLRLLEVSRNHEVSWHWVKGHSGHPENVRCDELAVKARKGWSKSLK</sequence>
<dbReference type="GO" id="GO:0003676">
    <property type="term" value="F:nucleic acid binding"/>
    <property type="evidence" value="ECO:0007669"/>
    <property type="project" value="InterPro"/>
</dbReference>
<accession>A0A381WR79</accession>
<evidence type="ECO:0000256" key="3">
    <source>
        <dbReference type="ARBA" id="ARBA00004065"/>
    </source>
</evidence>
<comment type="cofactor">
    <cofactor evidence="2">
        <name>Mg(2+)</name>
        <dbReference type="ChEBI" id="CHEBI:18420"/>
    </cofactor>
</comment>
<dbReference type="InterPro" id="IPR022892">
    <property type="entry name" value="RNaseHI"/>
</dbReference>
<gene>
    <name evidence="14" type="ORF">METZ01_LOCUS107858</name>
    <name evidence="13" type="ORF">METZ01_LOCUS61016</name>
</gene>
<dbReference type="PANTHER" id="PTHR10642:SF26">
    <property type="entry name" value="RIBONUCLEASE H1"/>
    <property type="match status" value="1"/>
</dbReference>
<comment type="similarity">
    <text evidence="4">Belongs to the RNase H family.</text>
</comment>
<evidence type="ECO:0000256" key="5">
    <source>
        <dbReference type="ARBA" id="ARBA00011245"/>
    </source>
</evidence>
<dbReference type="NCBIfam" id="NF001236">
    <property type="entry name" value="PRK00203.1"/>
    <property type="match status" value="1"/>
</dbReference>
<dbReference type="GO" id="GO:0046872">
    <property type="term" value="F:metal ion binding"/>
    <property type="evidence" value="ECO:0007669"/>
    <property type="project" value="UniProtKB-KW"/>
</dbReference>
<evidence type="ECO:0000256" key="2">
    <source>
        <dbReference type="ARBA" id="ARBA00001946"/>
    </source>
</evidence>
<dbReference type="HAMAP" id="MF_00042">
    <property type="entry name" value="RNase_H"/>
    <property type="match status" value="1"/>
</dbReference>
<evidence type="ECO:0000256" key="11">
    <source>
        <dbReference type="ARBA" id="ARBA00022842"/>
    </source>
</evidence>
<evidence type="ECO:0000313" key="13">
    <source>
        <dbReference type="EMBL" id="SVA08162.1"/>
    </source>
</evidence>
<keyword evidence="10" id="KW-0378">Hydrolase</keyword>
<evidence type="ECO:0000313" key="14">
    <source>
        <dbReference type="EMBL" id="SVA55004.1"/>
    </source>
</evidence>
<dbReference type="GO" id="GO:0043137">
    <property type="term" value="P:DNA replication, removal of RNA primer"/>
    <property type="evidence" value="ECO:0007669"/>
    <property type="project" value="TreeGrafter"/>
</dbReference>
<dbReference type="PROSITE" id="PS50879">
    <property type="entry name" value="RNASE_H_1"/>
    <property type="match status" value="1"/>
</dbReference>
<dbReference type="EMBL" id="UINC01003652">
    <property type="protein sequence ID" value="SVA08162.1"/>
    <property type="molecule type" value="Genomic_DNA"/>
</dbReference>
<evidence type="ECO:0000256" key="9">
    <source>
        <dbReference type="ARBA" id="ARBA00022759"/>
    </source>
</evidence>
<dbReference type="InterPro" id="IPR036397">
    <property type="entry name" value="RNaseH_sf"/>
</dbReference>
<dbReference type="Gene3D" id="3.30.420.10">
    <property type="entry name" value="Ribonuclease H-like superfamily/Ribonuclease H"/>
    <property type="match status" value="1"/>
</dbReference>
<comment type="function">
    <text evidence="3">Endonuclease that specifically degrades the RNA of RNA-DNA hybrids.</text>
</comment>
<keyword evidence="8" id="KW-0479">Metal-binding</keyword>
<dbReference type="SUPFAM" id="SSF53098">
    <property type="entry name" value="Ribonuclease H-like"/>
    <property type="match status" value="1"/>
</dbReference>
<evidence type="ECO:0000256" key="8">
    <source>
        <dbReference type="ARBA" id="ARBA00022723"/>
    </source>
</evidence>
<keyword evidence="11" id="KW-0460">Magnesium</keyword>
<evidence type="ECO:0000256" key="4">
    <source>
        <dbReference type="ARBA" id="ARBA00005300"/>
    </source>
</evidence>